<keyword evidence="2" id="KW-1185">Reference proteome</keyword>
<sequence>MVHAIRVPVTAHCARHDPHAPTTLWDMVDQRLLLPPAPTGTRSALSHALRRHRLDPGTTTTLVAAQVADLLSQPGRIAVFPETVFLGDAPETRRLPMVLGDVQLCVLRPARVPMIRPAQAFLTILQRSLDSALPQTA</sequence>
<dbReference type="Proteomes" id="UP001337723">
    <property type="component" value="Chromosome"/>
</dbReference>
<evidence type="ECO:0008006" key="3">
    <source>
        <dbReference type="Google" id="ProtNLM"/>
    </source>
</evidence>
<gene>
    <name evidence="1" type="ORF">MACH21_06370</name>
</gene>
<organism evidence="1 2">
    <name type="scientific">Roseicyclus marinus</name>
    <dbReference type="NCBI Taxonomy" id="2161673"/>
    <lineage>
        <taxon>Bacteria</taxon>
        <taxon>Pseudomonadati</taxon>
        <taxon>Pseudomonadota</taxon>
        <taxon>Alphaproteobacteria</taxon>
        <taxon>Rhodobacterales</taxon>
        <taxon>Roseobacteraceae</taxon>
        <taxon>Roseicyclus</taxon>
    </lineage>
</organism>
<name>A0AA48HAY0_9RHOB</name>
<evidence type="ECO:0000313" key="2">
    <source>
        <dbReference type="Proteomes" id="UP001337723"/>
    </source>
</evidence>
<proteinExistence type="predicted"/>
<protein>
    <recommendedName>
        <fullName evidence="3">LysR substrate binding domain-containing protein</fullName>
    </recommendedName>
</protein>
<dbReference type="EMBL" id="AP027266">
    <property type="protein sequence ID" value="BDW84460.1"/>
    <property type="molecule type" value="Genomic_DNA"/>
</dbReference>
<reference evidence="1 2" key="1">
    <citation type="submission" date="2023-01" db="EMBL/GenBank/DDBJ databases">
        <title>Complete genome sequence of Roseicyclus marinus strain Dej080120_10.</title>
        <authorList>
            <person name="Ueki S."/>
            <person name="Maruyama F."/>
        </authorList>
    </citation>
    <scope>NUCLEOTIDE SEQUENCE [LARGE SCALE GENOMIC DNA]</scope>
    <source>
        <strain evidence="1 2">Dej080120_10</strain>
    </source>
</reference>
<accession>A0AA48HAY0</accession>
<dbReference type="AlphaFoldDB" id="A0AA48HAY0"/>
<evidence type="ECO:0000313" key="1">
    <source>
        <dbReference type="EMBL" id="BDW84460.1"/>
    </source>
</evidence>
<dbReference type="KEGG" id="rmai:MACH21_06370"/>